<name>A0A0L0F8V7_9EUKA</name>
<dbReference type="AlphaFoldDB" id="A0A0L0F8V7"/>
<evidence type="ECO:0000256" key="2">
    <source>
        <dbReference type="ARBA" id="ARBA00023015"/>
    </source>
</evidence>
<keyword evidence="11" id="KW-1185">Reference proteome</keyword>
<dbReference type="InterPro" id="IPR016656">
    <property type="entry name" value="TFIIE-bsu"/>
</dbReference>
<gene>
    <name evidence="10" type="ORF">SARC_14452</name>
</gene>
<accession>A0A0L0F8V7</accession>
<dbReference type="InterPro" id="IPR040501">
    <property type="entry name" value="TFA2_Winged_2"/>
</dbReference>
<feature type="region of interest" description="Disordered" evidence="8">
    <location>
        <begin position="214"/>
        <end position="248"/>
    </location>
</feature>
<dbReference type="PIRSF" id="PIRSF016398">
    <property type="entry name" value="TFIIE-beta"/>
    <property type="match status" value="1"/>
</dbReference>
<evidence type="ECO:0000256" key="4">
    <source>
        <dbReference type="ARBA" id="ARBA00023163"/>
    </source>
</evidence>
<proteinExistence type="inferred from homology"/>
<evidence type="ECO:0000313" key="11">
    <source>
        <dbReference type="Proteomes" id="UP000054560"/>
    </source>
</evidence>
<keyword evidence="4 7" id="KW-0804">Transcription</keyword>
<dbReference type="OrthoDB" id="5323195at2759"/>
<comment type="function">
    <text evidence="6 7">Recruits TFIIH to the initiation complex and stimulates the RNA polymerase II C-terminal domain kinase and DNA-dependent ATPase activities of TFIIH. Both TFIIH and TFIIE are required for promoter clearance by RNA polymerase.</text>
</comment>
<evidence type="ECO:0000256" key="3">
    <source>
        <dbReference type="ARBA" id="ARBA00023125"/>
    </source>
</evidence>
<organism evidence="10 11">
    <name type="scientific">Sphaeroforma arctica JP610</name>
    <dbReference type="NCBI Taxonomy" id="667725"/>
    <lineage>
        <taxon>Eukaryota</taxon>
        <taxon>Ichthyosporea</taxon>
        <taxon>Ichthyophonida</taxon>
        <taxon>Sphaeroforma</taxon>
    </lineage>
</organism>
<dbReference type="GO" id="GO:0005673">
    <property type="term" value="C:transcription factor TFIIE complex"/>
    <property type="evidence" value="ECO:0007669"/>
    <property type="project" value="UniProtKB-UniRule"/>
</dbReference>
<feature type="domain" description="TFIIE beta" evidence="9">
    <location>
        <begin position="44"/>
        <end position="121"/>
    </location>
</feature>
<evidence type="ECO:0000313" key="10">
    <source>
        <dbReference type="EMBL" id="KNC72986.1"/>
    </source>
</evidence>
<feature type="compositionally biased region" description="Basic residues" evidence="8">
    <location>
        <begin position="225"/>
        <end position="240"/>
    </location>
</feature>
<evidence type="ECO:0000256" key="6">
    <source>
        <dbReference type="ARBA" id="ARBA00025581"/>
    </source>
</evidence>
<dbReference type="EMBL" id="KQ246243">
    <property type="protein sequence ID" value="KNC72986.1"/>
    <property type="molecule type" value="Genomic_DNA"/>
</dbReference>
<dbReference type="PANTHER" id="PTHR12716">
    <property type="entry name" value="TRANSCRIPTION INITIATION FACTOR IIE, BETA SUBUNIT"/>
    <property type="match status" value="1"/>
</dbReference>
<dbReference type="GO" id="GO:0003677">
    <property type="term" value="F:DNA binding"/>
    <property type="evidence" value="ECO:0007669"/>
    <property type="project" value="UniProtKB-UniRule"/>
</dbReference>
<comment type="subunit">
    <text evidence="7">Tetramer of two alpha and two beta chains.</text>
</comment>
<feature type="region of interest" description="Disordered" evidence="8">
    <location>
        <begin position="1"/>
        <end position="46"/>
    </location>
</feature>
<dbReference type="InterPro" id="IPR003166">
    <property type="entry name" value="TFIIE_bsu_DNA-bd"/>
</dbReference>
<protein>
    <recommendedName>
        <fullName evidence="7">Transcription initiation factor IIE subunit beta</fullName>
    </recommendedName>
</protein>
<dbReference type="GO" id="GO:0006367">
    <property type="term" value="P:transcription initiation at RNA polymerase II promoter"/>
    <property type="evidence" value="ECO:0007669"/>
    <property type="project" value="UniProtKB-UniRule"/>
</dbReference>
<dbReference type="RefSeq" id="XP_014146888.1">
    <property type="nucleotide sequence ID" value="XM_014291413.1"/>
</dbReference>
<keyword evidence="2 7" id="KW-0805">Transcription regulation</keyword>
<keyword evidence="3 7" id="KW-0238">DNA-binding</keyword>
<dbReference type="GO" id="GO:0001097">
    <property type="term" value="F:TFIIH-class transcription factor complex binding"/>
    <property type="evidence" value="ECO:0007669"/>
    <property type="project" value="TreeGrafter"/>
</dbReference>
<comment type="similarity">
    <text evidence="7">Belongs to the TFIIE beta subunit family.</text>
</comment>
<dbReference type="Pfam" id="PF18121">
    <property type="entry name" value="TFA2_Winged_2"/>
    <property type="match status" value="1"/>
</dbReference>
<dbReference type="eggNOG" id="KOG3095">
    <property type="taxonomic scope" value="Eukaryota"/>
</dbReference>
<comment type="subcellular location">
    <subcellularLocation>
        <location evidence="1 7">Nucleus</location>
    </subcellularLocation>
</comment>
<evidence type="ECO:0000256" key="5">
    <source>
        <dbReference type="ARBA" id="ARBA00023242"/>
    </source>
</evidence>
<dbReference type="STRING" id="667725.A0A0L0F8V7"/>
<dbReference type="PROSITE" id="PS51351">
    <property type="entry name" value="TFIIE_BETA_C"/>
    <property type="match status" value="1"/>
</dbReference>
<dbReference type="Proteomes" id="UP000054560">
    <property type="component" value="Unassembled WGS sequence"/>
</dbReference>
<sequence>MDFRNKMLAAQDMKGKIERDRERKKQLKDGVTAPNRPFGNKKVNTSKTNNFKEKQIGQRLRSVVDYLRQHQGEKVPLDVLEREVLGHTFDDDTELTDNLLNNERTIWKDGAFAFNPKFNCGTAEQLQDLLTERHREGSGGITLNDLLDSNPEVQKHVDRLQKEGKILVIKNNYTKNFVLFHREHSEEITIDEKFVLLWQEISVADSVAVDQSLKDAGMSSSQQRVRGKSNRPGSSKRQKKETKIRNFKNEHMLGLGIFDDAVDRNDKNKKR</sequence>
<reference evidence="10 11" key="1">
    <citation type="submission" date="2011-02" db="EMBL/GenBank/DDBJ databases">
        <title>The Genome Sequence of Sphaeroforma arctica JP610.</title>
        <authorList>
            <consortium name="The Broad Institute Genome Sequencing Platform"/>
            <person name="Russ C."/>
            <person name="Cuomo C."/>
            <person name="Young S.K."/>
            <person name="Zeng Q."/>
            <person name="Gargeya S."/>
            <person name="Alvarado L."/>
            <person name="Berlin A."/>
            <person name="Chapman S.B."/>
            <person name="Chen Z."/>
            <person name="Freedman E."/>
            <person name="Gellesch M."/>
            <person name="Goldberg J."/>
            <person name="Griggs A."/>
            <person name="Gujja S."/>
            <person name="Heilman E."/>
            <person name="Heiman D."/>
            <person name="Howarth C."/>
            <person name="Mehta T."/>
            <person name="Neiman D."/>
            <person name="Pearson M."/>
            <person name="Roberts A."/>
            <person name="Saif S."/>
            <person name="Shea T."/>
            <person name="Shenoy N."/>
            <person name="Sisk P."/>
            <person name="Stolte C."/>
            <person name="Sykes S."/>
            <person name="White J."/>
            <person name="Yandava C."/>
            <person name="Burger G."/>
            <person name="Gray M.W."/>
            <person name="Holland P.W.H."/>
            <person name="King N."/>
            <person name="Lang F.B.F."/>
            <person name="Roger A.J."/>
            <person name="Ruiz-Trillo I."/>
            <person name="Haas B."/>
            <person name="Nusbaum C."/>
            <person name="Birren B."/>
        </authorList>
    </citation>
    <scope>NUCLEOTIDE SEQUENCE [LARGE SCALE GENOMIC DNA]</scope>
    <source>
        <strain evidence="10 11">JP610</strain>
    </source>
</reference>
<keyword evidence="5 7" id="KW-0539">Nucleus</keyword>
<dbReference type="GeneID" id="25914956"/>
<feature type="compositionally biased region" description="Basic and acidic residues" evidence="8">
    <location>
        <begin position="13"/>
        <end position="23"/>
    </location>
</feature>
<evidence type="ECO:0000259" key="9">
    <source>
        <dbReference type="PROSITE" id="PS51351"/>
    </source>
</evidence>
<evidence type="ECO:0000256" key="7">
    <source>
        <dbReference type="PIRNR" id="PIRNR016398"/>
    </source>
</evidence>
<evidence type="ECO:0000256" key="8">
    <source>
        <dbReference type="SAM" id="MobiDB-lite"/>
    </source>
</evidence>
<dbReference type="PANTHER" id="PTHR12716:SF8">
    <property type="entry name" value="TRANSCRIPTION INITIATION FACTOR IIE SUBUNIT BETA"/>
    <property type="match status" value="1"/>
</dbReference>
<evidence type="ECO:0000256" key="1">
    <source>
        <dbReference type="ARBA" id="ARBA00004123"/>
    </source>
</evidence>